<accession>A0A1X7SMB6</accession>
<sequence>MSLTPLLSLFFVCFSLLFYSVDSCSTVSRSGVSLTGVCPNDTFIIVPIGATLTYECSYNNLGSGYRPYWNISRSIYHDAFGIEPPVTNLAVSLNETVLTITTNKNHTMLDIQCGVCQYALAECYSTEFIGTGSVQLTAFGI</sequence>
<feature type="chain" id="PRO_5013095569" description="Immunoglobulin subtype domain-containing protein" evidence="1">
    <location>
        <begin position="24"/>
        <end position="141"/>
    </location>
</feature>
<proteinExistence type="predicted"/>
<evidence type="ECO:0000256" key="1">
    <source>
        <dbReference type="SAM" id="SignalP"/>
    </source>
</evidence>
<protein>
    <recommendedName>
        <fullName evidence="3">Immunoglobulin subtype domain-containing protein</fullName>
    </recommendedName>
</protein>
<keyword evidence="1" id="KW-0732">Signal</keyword>
<dbReference type="InParanoid" id="A0A1X7SMB6"/>
<reference evidence="2" key="1">
    <citation type="submission" date="2017-05" db="UniProtKB">
        <authorList>
            <consortium name="EnsemblMetazoa"/>
        </authorList>
    </citation>
    <scope>IDENTIFICATION</scope>
</reference>
<name>A0A1X7SMB6_AMPQE</name>
<evidence type="ECO:0008006" key="3">
    <source>
        <dbReference type="Google" id="ProtNLM"/>
    </source>
</evidence>
<dbReference type="AlphaFoldDB" id="A0A1X7SMB6"/>
<evidence type="ECO:0000313" key="2">
    <source>
        <dbReference type="EnsemblMetazoa" id="Aqu2.1.03253_001"/>
    </source>
</evidence>
<organism evidence="2">
    <name type="scientific">Amphimedon queenslandica</name>
    <name type="common">Sponge</name>
    <dbReference type="NCBI Taxonomy" id="400682"/>
    <lineage>
        <taxon>Eukaryota</taxon>
        <taxon>Metazoa</taxon>
        <taxon>Porifera</taxon>
        <taxon>Demospongiae</taxon>
        <taxon>Heteroscleromorpha</taxon>
        <taxon>Haplosclerida</taxon>
        <taxon>Niphatidae</taxon>
        <taxon>Amphimedon</taxon>
    </lineage>
</organism>
<feature type="signal peptide" evidence="1">
    <location>
        <begin position="1"/>
        <end position="23"/>
    </location>
</feature>
<dbReference type="EnsemblMetazoa" id="Aqu2.1.03253_001">
    <property type="protein sequence ID" value="Aqu2.1.03253_001"/>
    <property type="gene ID" value="Aqu2.1.03253"/>
</dbReference>